<dbReference type="Pfam" id="PF12275">
    <property type="entry name" value="DUF3616"/>
    <property type="match status" value="2"/>
</dbReference>
<evidence type="ECO:0000313" key="2">
    <source>
        <dbReference type="EMBL" id="GGZ01172.1"/>
    </source>
</evidence>
<dbReference type="AlphaFoldDB" id="A0AA87Y5J3"/>
<evidence type="ECO:0000313" key="3">
    <source>
        <dbReference type="Proteomes" id="UP000619512"/>
    </source>
</evidence>
<dbReference type="Proteomes" id="UP000619512">
    <property type="component" value="Unassembled WGS sequence"/>
</dbReference>
<protein>
    <recommendedName>
        <fullName evidence="1">DUF3616 domain-containing protein</fullName>
    </recommendedName>
</protein>
<proteinExistence type="predicted"/>
<dbReference type="InterPro" id="IPR022060">
    <property type="entry name" value="DUF3616"/>
</dbReference>
<organism evidence="2 3">
    <name type="scientific">Pseudoduganella plicata</name>
    <dbReference type="NCBI Taxonomy" id="321984"/>
    <lineage>
        <taxon>Bacteria</taxon>
        <taxon>Pseudomonadati</taxon>
        <taxon>Pseudomonadota</taxon>
        <taxon>Betaproteobacteria</taxon>
        <taxon>Burkholderiales</taxon>
        <taxon>Oxalobacteraceae</taxon>
        <taxon>Telluria group</taxon>
        <taxon>Pseudoduganella</taxon>
    </lineage>
</organism>
<accession>A0AA87Y5J3</accession>
<feature type="domain" description="DUF3616" evidence="1">
    <location>
        <begin position="82"/>
        <end position="150"/>
    </location>
</feature>
<reference evidence="2" key="2">
    <citation type="submission" date="2022-12" db="EMBL/GenBank/DDBJ databases">
        <authorList>
            <person name="Sun Q."/>
            <person name="Kim S."/>
        </authorList>
    </citation>
    <scope>NUCLEOTIDE SEQUENCE</scope>
    <source>
        <strain evidence="2">KCTC 12344</strain>
    </source>
</reference>
<sequence length="384" mass="41590">MSAPVTLSFTLSGKAWADRPARPRLDRWEDPGRTAVLARRAHVCYVDGMDNEPGKTFKETAVPADPAIPPQPYIHYGICDASAALALDERRFVVADDERSVLNIFRFDGADAADSVNLDAFLGTGKDDEADLEGCALSGDTIYWIGSHGADGDGMPAPLRRVLFATRLEEGARPGERTLRQFGRPYRRLLEDFDASPAREGYDLLGAALMDPKKEGGLSIEGLAETPRGALLIGLRNPVPADGALVLTLENPADVVQGGAARFGPCFTLDLGGLGIRSIERHGEGYYIVAGPFDKDKSRDKDKADRNSRFALFRWSGIQNDRPERVAFPLLAGLTPEALFFDPAGTLHILSDDGRNQPGGNGKCKNRAAADRQFRRIAVPPGAY</sequence>
<evidence type="ECO:0000259" key="1">
    <source>
        <dbReference type="Pfam" id="PF12275"/>
    </source>
</evidence>
<reference evidence="2" key="1">
    <citation type="journal article" date="2014" name="Int. J. Syst. Evol. Microbiol.">
        <title>Complete genome sequence of Corynebacterium casei LMG S-19264T (=DSM 44701T), isolated from a smear-ripened cheese.</title>
        <authorList>
            <consortium name="US DOE Joint Genome Institute (JGI-PGF)"/>
            <person name="Walter F."/>
            <person name="Albersmeier A."/>
            <person name="Kalinowski J."/>
            <person name="Ruckert C."/>
        </authorList>
    </citation>
    <scope>NUCLEOTIDE SEQUENCE</scope>
    <source>
        <strain evidence="2">KCTC 12344</strain>
    </source>
</reference>
<comment type="caution">
    <text evidence="2">The sequence shown here is derived from an EMBL/GenBank/DDBJ whole genome shotgun (WGS) entry which is preliminary data.</text>
</comment>
<feature type="domain" description="DUF3616" evidence="1">
    <location>
        <begin position="205"/>
        <end position="293"/>
    </location>
</feature>
<gene>
    <name evidence="2" type="ORF">GCM10007388_38550</name>
</gene>
<dbReference type="EMBL" id="BMWW01000007">
    <property type="protein sequence ID" value="GGZ01172.1"/>
    <property type="molecule type" value="Genomic_DNA"/>
</dbReference>
<name>A0AA87Y5J3_9BURK</name>